<dbReference type="EC" id="2.7.2.4" evidence="2"/>
<dbReference type="Proteomes" id="UP001221150">
    <property type="component" value="Unassembled WGS sequence"/>
</dbReference>
<gene>
    <name evidence="9" type="ORF">P3H78_21400</name>
</gene>
<evidence type="ECO:0000256" key="3">
    <source>
        <dbReference type="ARBA" id="ARBA00022679"/>
    </source>
</evidence>
<dbReference type="SUPFAM" id="SSF53633">
    <property type="entry name" value="Carbamate kinase-like"/>
    <property type="match status" value="1"/>
</dbReference>
<evidence type="ECO:0000256" key="2">
    <source>
        <dbReference type="ARBA" id="ARBA00013059"/>
    </source>
</evidence>
<dbReference type="PANTHER" id="PTHR21499">
    <property type="entry name" value="ASPARTATE KINASE"/>
    <property type="match status" value="1"/>
</dbReference>
<accession>A0ABT6A909</accession>
<evidence type="ECO:0000256" key="4">
    <source>
        <dbReference type="ARBA" id="ARBA00022741"/>
    </source>
</evidence>
<dbReference type="Pfam" id="PF00696">
    <property type="entry name" value="AA_kinase"/>
    <property type="match status" value="1"/>
</dbReference>
<keyword evidence="5 9" id="KW-0418">Kinase</keyword>
<evidence type="ECO:0000313" key="10">
    <source>
        <dbReference type="Proteomes" id="UP001221150"/>
    </source>
</evidence>
<keyword evidence="10" id="KW-1185">Reference proteome</keyword>
<name>A0ABT6A909_9ACTN</name>
<dbReference type="RefSeq" id="WP_276110707.1">
    <property type="nucleotide sequence ID" value="NZ_JARJBB010000011.1"/>
</dbReference>
<keyword evidence="3" id="KW-0808">Transferase</keyword>
<evidence type="ECO:0000256" key="7">
    <source>
        <dbReference type="ARBA" id="ARBA00047872"/>
    </source>
</evidence>
<dbReference type="GO" id="GO:0016301">
    <property type="term" value="F:kinase activity"/>
    <property type="evidence" value="ECO:0007669"/>
    <property type="project" value="UniProtKB-KW"/>
</dbReference>
<dbReference type="Gene3D" id="3.40.1160.10">
    <property type="entry name" value="Acetylglutamate kinase-like"/>
    <property type="match status" value="1"/>
</dbReference>
<feature type="domain" description="Aspartate/glutamate/uridylate kinase" evidence="8">
    <location>
        <begin position="10"/>
        <end position="235"/>
    </location>
</feature>
<evidence type="ECO:0000313" key="9">
    <source>
        <dbReference type="EMBL" id="MDF3301133.1"/>
    </source>
</evidence>
<proteinExistence type="inferred from homology"/>
<evidence type="ECO:0000259" key="8">
    <source>
        <dbReference type="Pfam" id="PF00696"/>
    </source>
</evidence>
<keyword evidence="6" id="KW-0067">ATP-binding</keyword>
<reference evidence="9 10" key="1">
    <citation type="submission" date="2023-03" db="EMBL/GenBank/DDBJ databases">
        <title>Draft genome sequence of Streptomyces sp. K1PA1 isolated from peat swamp forest in Thailand.</title>
        <authorList>
            <person name="Klaysubun C."/>
            <person name="Duangmal K."/>
        </authorList>
    </citation>
    <scope>NUCLEOTIDE SEQUENCE [LARGE SCALE GENOMIC DNA]</scope>
    <source>
        <strain evidence="9 10">K1PA1</strain>
    </source>
</reference>
<sequence length="366" mass="38219">MTGTGTGTPVVLKFGGSSFPTASAYTGLAAALRDRIREEQRPMAVVVSAMPGETEKLRGLLHQVAPQPEDSTTAGLLTLADTVSAHLLAAALHRAGIGATVLAGHQQGLVTDSTFMWAKTERLDPAPLREALTDHQVVVVPGGQAADRHGRPTWLGKNSSDLSAVLVAAALGAGTCEIHSDVDGVYSADPNAVEGARLLPAMTYDTAALLSLHGAKVLHRRSVRTAKQHGIRLVCRLNRAPFSSGTVISAEGGPAAGVVLNTKSTVLAHASAAEADRAHSVFHTEGIDTVRLEDGPHLVVVGGYLDIDRFQREHGLPPARELGIPVTEIVGSRVTTHIAADPGQARELAQKLHDALPEPATVVRAL</sequence>
<dbReference type="PANTHER" id="PTHR21499:SF3">
    <property type="entry name" value="ASPARTOKINASE"/>
    <property type="match status" value="1"/>
</dbReference>
<dbReference type="InterPro" id="IPR036393">
    <property type="entry name" value="AceGlu_kinase-like_sf"/>
</dbReference>
<dbReference type="InterPro" id="IPR001048">
    <property type="entry name" value="Asp/Glu/Uridylate_kinase"/>
</dbReference>
<keyword evidence="4" id="KW-0547">Nucleotide-binding</keyword>
<dbReference type="EMBL" id="JARJBB010000011">
    <property type="protein sequence ID" value="MDF3301133.1"/>
    <property type="molecule type" value="Genomic_DNA"/>
</dbReference>
<organism evidence="9 10">
    <name type="scientific">Streptomyces tropicalis</name>
    <dbReference type="NCBI Taxonomy" id="3034234"/>
    <lineage>
        <taxon>Bacteria</taxon>
        <taxon>Bacillati</taxon>
        <taxon>Actinomycetota</taxon>
        <taxon>Actinomycetes</taxon>
        <taxon>Kitasatosporales</taxon>
        <taxon>Streptomycetaceae</taxon>
        <taxon>Streptomyces</taxon>
    </lineage>
</organism>
<protein>
    <recommendedName>
        <fullName evidence="2">aspartate kinase</fullName>
        <ecNumber evidence="2">2.7.2.4</ecNumber>
    </recommendedName>
</protein>
<comment type="catalytic activity">
    <reaction evidence="7">
        <text>L-aspartate + ATP = 4-phospho-L-aspartate + ADP</text>
        <dbReference type="Rhea" id="RHEA:23776"/>
        <dbReference type="ChEBI" id="CHEBI:29991"/>
        <dbReference type="ChEBI" id="CHEBI:30616"/>
        <dbReference type="ChEBI" id="CHEBI:57535"/>
        <dbReference type="ChEBI" id="CHEBI:456216"/>
        <dbReference type="EC" id="2.7.2.4"/>
    </reaction>
</comment>
<comment type="similarity">
    <text evidence="1">Belongs to the aspartokinase family.</text>
</comment>
<evidence type="ECO:0000256" key="1">
    <source>
        <dbReference type="ARBA" id="ARBA00010122"/>
    </source>
</evidence>
<comment type="caution">
    <text evidence="9">The sequence shown here is derived from an EMBL/GenBank/DDBJ whole genome shotgun (WGS) entry which is preliminary data.</text>
</comment>
<evidence type="ECO:0000256" key="5">
    <source>
        <dbReference type="ARBA" id="ARBA00022777"/>
    </source>
</evidence>
<evidence type="ECO:0000256" key="6">
    <source>
        <dbReference type="ARBA" id="ARBA00022840"/>
    </source>
</evidence>